<dbReference type="InterPro" id="IPR017441">
    <property type="entry name" value="Protein_kinase_ATP_BS"/>
</dbReference>
<reference evidence="8" key="1">
    <citation type="submission" date="2003-08" db="EMBL/GenBank/DDBJ databases">
        <authorList>
            <person name="Birren B."/>
            <person name="Nusbaum C."/>
            <person name="Abebe A."/>
            <person name="Abouelleil A."/>
            <person name="Adekoya E."/>
            <person name="Ait-zahra M."/>
            <person name="Allen N."/>
            <person name="Allen T."/>
            <person name="An P."/>
            <person name="Anderson M."/>
            <person name="Anderson S."/>
            <person name="Arachchi H."/>
            <person name="Armbruster J."/>
            <person name="Bachantsang P."/>
            <person name="Baldwin J."/>
            <person name="Barry A."/>
            <person name="Bayul T."/>
            <person name="Blitshsteyn B."/>
            <person name="Bloom T."/>
            <person name="Blye J."/>
            <person name="Boguslavskiy L."/>
            <person name="Borowsky M."/>
            <person name="Boukhgalter B."/>
            <person name="Brunache A."/>
            <person name="Butler J."/>
            <person name="Calixte N."/>
            <person name="Calvo S."/>
            <person name="Camarata J."/>
            <person name="Campo K."/>
            <person name="Chang J."/>
            <person name="Cheshatsang Y."/>
            <person name="Citroen M."/>
            <person name="Collymore A."/>
            <person name="Considine T."/>
            <person name="Cook A."/>
            <person name="Cooke P."/>
            <person name="Corum B."/>
            <person name="Cuomo C."/>
            <person name="David R."/>
            <person name="Dawoe T."/>
            <person name="Degray S."/>
            <person name="Dodge S."/>
            <person name="Dooley K."/>
            <person name="Dorje P."/>
            <person name="Dorjee K."/>
            <person name="Dorris L."/>
            <person name="Duffey N."/>
            <person name="Dupes A."/>
            <person name="Elkins T."/>
            <person name="Engels R."/>
            <person name="Erickson J."/>
            <person name="Farina A."/>
            <person name="Faro S."/>
            <person name="Ferreira P."/>
            <person name="Fischer H."/>
            <person name="Fitzgerald M."/>
            <person name="Foley K."/>
            <person name="Gage D."/>
            <person name="Galagan J."/>
            <person name="Gearin G."/>
            <person name="Gnerre S."/>
            <person name="Gnirke A."/>
            <person name="Goyette A."/>
            <person name="Graham J."/>
            <person name="Grandbois E."/>
            <person name="Gyaltsen K."/>
            <person name="Hafez N."/>
            <person name="Hagopian D."/>
            <person name="Hagos B."/>
            <person name="Hall J."/>
            <person name="Hatcher B."/>
            <person name="Heller A."/>
            <person name="Higgins H."/>
            <person name="Honan T."/>
            <person name="Horn A."/>
            <person name="Houde N."/>
            <person name="Hughes L."/>
            <person name="Hulme W."/>
            <person name="Husby E."/>
            <person name="Iliev I."/>
            <person name="Jaffe D."/>
            <person name="Jones C."/>
            <person name="Kamal M."/>
            <person name="Kamat A."/>
            <person name="Kamvysselis M."/>
            <person name="Karlsson E."/>
            <person name="Kells C."/>
            <person name="Kieu A."/>
            <person name="Kisner P."/>
            <person name="Kodira C."/>
            <person name="Kulbokas E."/>
            <person name="Labutti K."/>
            <person name="Lama D."/>
            <person name="Landers T."/>
            <person name="Leger J."/>
            <person name="Levine S."/>
            <person name="Lewis D."/>
            <person name="Lewis T."/>
            <person name="Lindblad-toh K."/>
            <person name="Liu X."/>
            <person name="Lokyitsang T."/>
            <person name="Lokyitsang Y."/>
            <person name="Lucien O."/>
            <person name="Lui A."/>
            <person name="Ma L.J."/>
            <person name="Mabbitt R."/>
            <person name="Macdonald J."/>
            <person name="Maclean C."/>
            <person name="Major J."/>
            <person name="Manning J."/>
            <person name="Marabella R."/>
            <person name="Maru K."/>
            <person name="Matthews C."/>
            <person name="Mauceli E."/>
            <person name="Mccarthy M."/>
            <person name="Mcdonough S."/>
            <person name="Mcghee T."/>
            <person name="Meldrim J."/>
            <person name="Meneus L."/>
            <person name="Mesirov J."/>
            <person name="Mihalev A."/>
            <person name="Mihova T."/>
            <person name="Mikkelsen T."/>
            <person name="Mlenga V."/>
            <person name="Moru K."/>
            <person name="Mozes J."/>
            <person name="Mulrain L."/>
            <person name="Munson G."/>
            <person name="Naylor J."/>
            <person name="Newes C."/>
            <person name="Nguyen C."/>
            <person name="Nguyen N."/>
            <person name="Nguyen T."/>
            <person name="Nicol R."/>
            <person name="Nielsen C."/>
            <person name="Nizzari M."/>
            <person name="Norbu C."/>
            <person name="Norbu N."/>
            <person name="O'donnell P."/>
            <person name="Okoawo O."/>
            <person name="O'leary S."/>
            <person name="Omotosho B."/>
            <person name="O'neill K."/>
            <person name="Osman S."/>
            <person name="Parker S."/>
            <person name="Perrin D."/>
            <person name="Phunkhang P."/>
            <person name="Piqani B."/>
            <person name="Purcell S."/>
            <person name="Rachupka T."/>
            <person name="Ramasamy U."/>
            <person name="Rameau R."/>
            <person name="Ray V."/>
            <person name="Raymond C."/>
            <person name="Retta R."/>
            <person name="Richardson S."/>
            <person name="Rise C."/>
            <person name="Rodriguez J."/>
            <person name="Rogers J."/>
            <person name="Rogov P."/>
            <person name="Rutman M."/>
            <person name="Schupbach R."/>
            <person name="Seaman C."/>
            <person name="Settipalli S."/>
            <person name="Sharpe T."/>
            <person name="Sheridan J."/>
            <person name="Sherpa N."/>
            <person name="Shi J."/>
            <person name="Smirnov S."/>
            <person name="Smith C."/>
            <person name="Sougnez C."/>
            <person name="Spencer B."/>
            <person name="Stalker J."/>
            <person name="Stange-thomann N."/>
            <person name="Stavropoulos S."/>
            <person name="Stetson K."/>
            <person name="Stone C."/>
            <person name="Stone S."/>
            <person name="Stubbs M."/>
            <person name="Talamas J."/>
            <person name="Tchuinga P."/>
            <person name="Tenzing P."/>
            <person name="Tesfaye S."/>
            <person name="Theodore J."/>
            <person name="Thoulutsang Y."/>
            <person name="Topham K."/>
            <person name="Towey S."/>
            <person name="Tsamla T."/>
            <person name="Tsomo N."/>
            <person name="Vallee D."/>
            <person name="Vassiliev H."/>
            <person name="Venkataraman V."/>
            <person name="Vinson J."/>
            <person name="Vo A."/>
            <person name="Wade C."/>
            <person name="Wang S."/>
            <person name="Wangchuk T."/>
            <person name="Wangdi T."/>
            <person name="Whittaker C."/>
            <person name="Wilkinson J."/>
            <person name="Wu Y."/>
            <person name="Wyman D."/>
            <person name="Yadav S."/>
            <person name="Yang S."/>
            <person name="Yang X."/>
            <person name="Yeager S."/>
            <person name="Yee E."/>
            <person name="Young G."/>
            <person name="Zainoun J."/>
            <person name="Zembeck L."/>
            <person name="Zimmer A."/>
            <person name="Zody M."/>
            <person name="Lander E."/>
        </authorList>
    </citation>
    <scope>NUCLEOTIDE SEQUENCE [LARGE SCALE GENOMIC DNA]</scope>
</reference>
<dbReference type="eggNOG" id="KOG2633">
    <property type="taxonomic scope" value="Eukaryota"/>
</dbReference>
<dbReference type="Pfam" id="PF01661">
    <property type="entry name" value="Macro"/>
    <property type="match status" value="1"/>
</dbReference>
<feature type="binding site" evidence="3">
    <location>
        <position position="43"/>
    </location>
    <ligand>
        <name>ATP</name>
        <dbReference type="ChEBI" id="CHEBI:30616"/>
    </ligand>
</feature>
<dbReference type="PROSITE" id="PS00107">
    <property type="entry name" value="PROTEIN_KINASE_ATP"/>
    <property type="match status" value="1"/>
</dbReference>
<dbReference type="SMART" id="SM00506">
    <property type="entry name" value="A1pp"/>
    <property type="match status" value="1"/>
</dbReference>
<evidence type="ECO:0000256" key="2">
    <source>
        <dbReference type="ARBA" id="ARBA00022840"/>
    </source>
</evidence>
<dbReference type="Gene3D" id="3.40.220.10">
    <property type="entry name" value="Leucine Aminopeptidase, subunit E, domain 1"/>
    <property type="match status" value="1"/>
</dbReference>
<evidence type="ECO:0000259" key="6">
    <source>
        <dbReference type="PROSITE" id="PS51154"/>
    </source>
</evidence>
<dbReference type="Pfam" id="PF00069">
    <property type="entry name" value="Pkinase"/>
    <property type="match status" value="1"/>
</dbReference>
<dbReference type="PROSITE" id="PS00108">
    <property type="entry name" value="PROTEIN_KINASE_ST"/>
    <property type="match status" value="1"/>
</dbReference>
<dbReference type="Ensembl" id="ENSCSAVT00000014352.1">
    <property type="protein sequence ID" value="ENSCSAVP00000014187.1"/>
    <property type="gene ID" value="ENSCSAVG00000008323.1"/>
</dbReference>
<protein>
    <recommendedName>
        <fullName evidence="9">Protein kinase domain-containing protein</fullName>
    </recommendedName>
</protein>
<feature type="domain" description="Protein kinase" evidence="5">
    <location>
        <begin position="15"/>
        <end position="314"/>
    </location>
</feature>
<evidence type="ECO:0000256" key="3">
    <source>
        <dbReference type="PROSITE-ProRule" id="PRU10141"/>
    </source>
</evidence>
<dbReference type="InterPro" id="IPR043472">
    <property type="entry name" value="Macro_dom-like"/>
</dbReference>
<dbReference type="GeneTree" id="ENSGT00940000172243"/>
<proteinExistence type="predicted"/>
<dbReference type="HOGENOM" id="CLU_519669_0_0_1"/>
<dbReference type="AlphaFoldDB" id="H2Z9C2"/>
<feature type="domain" description="Macro" evidence="6">
    <location>
        <begin position="345"/>
        <end position="522"/>
    </location>
</feature>
<dbReference type="SUPFAM" id="SSF56112">
    <property type="entry name" value="Protein kinase-like (PK-like)"/>
    <property type="match status" value="1"/>
</dbReference>
<dbReference type="SMART" id="SM00220">
    <property type="entry name" value="S_TKc"/>
    <property type="match status" value="1"/>
</dbReference>
<dbReference type="GO" id="GO:0140293">
    <property type="term" value="F:ADP-ribosylglutamate hydrolase activity"/>
    <property type="evidence" value="ECO:0007669"/>
    <property type="project" value="TreeGrafter"/>
</dbReference>
<keyword evidence="2 3" id="KW-0067">ATP-binding</keyword>
<reference evidence="7" key="2">
    <citation type="submission" date="2025-08" db="UniProtKB">
        <authorList>
            <consortium name="Ensembl"/>
        </authorList>
    </citation>
    <scope>IDENTIFICATION</scope>
</reference>
<dbReference type="GO" id="GO:0004672">
    <property type="term" value="F:protein kinase activity"/>
    <property type="evidence" value="ECO:0007669"/>
    <property type="project" value="InterPro"/>
</dbReference>
<dbReference type="GO" id="GO:0005524">
    <property type="term" value="F:ATP binding"/>
    <property type="evidence" value="ECO:0007669"/>
    <property type="project" value="UniProtKB-UniRule"/>
</dbReference>
<evidence type="ECO:0000313" key="7">
    <source>
        <dbReference type="Ensembl" id="ENSCSAVP00000014187.1"/>
    </source>
</evidence>
<dbReference type="GO" id="GO:0042278">
    <property type="term" value="P:purine nucleoside metabolic process"/>
    <property type="evidence" value="ECO:0007669"/>
    <property type="project" value="TreeGrafter"/>
</dbReference>
<accession>H2Z9C2</accession>
<evidence type="ECO:0008006" key="9">
    <source>
        <dbReference type="Google" id="ProtNLM"/>
    </source>
</evidence>
<name>H2Z9C2_CIOSA</name>
<dbReference type="Gene3D" id="1.10.510.10">
    <property type="entry name" value="Transferase(Phosphotransferase) domain 1"/>
    <property type="match status" value="1"/>
</dbReference>
<feature type="coiled-coil region" evidence="4">
    <location>
        <begin position="44"/>
        <end position="71"/>
    </location>
</feature>
<dbReference type="STRING" id="51511.ENSCSAVP00000014187"/>
<dbReference type="PROSITE" id="PS51154">
    <property type="entry name" value="MACRO"/>
    <property type="match status" value="1"/>
</dbReference>
<dbReference type="SUPFAM" id="SSF52949">
    <property type="entry name" value="Macro domain-like"/>
    <property type="match status" value="1"/>
</dbReference>
<keyword evidence="1 3" id="KW-0547">Nucleotide-binding</keyword>
<organism evidence="7 8">
    <name type="scientific">Ciona savignyi</name>
    <name type="common">Pacific transparent sea squirt</name>
    <dbReference type="NCBI Taxonomy" id="51511"/>
    <lineage>
        <taxon>Eukaryota</taxon>
        <taxon>Metazoa</taxon>
        <taxon>Chordata</taxon>
        <taxon>Tunicata</taxon>
        <taxon>Ascidiacea</taxon>
        <taxon>Phlebobranchia</taxon>
        <taxon>Cionidae</taxon>
        <taxon>Ciona</taxon>
    </lineage>
</organism>
<dbReference type="InterPro" id="IPR002589">
    <property type="entry name" value="Macro_dom"/>
</dbReference>
<dbReference type="InterPro" id="IPR011009">
    <property type="entry name" value="Kinase-like_dom_sf"/>
</dbReference>
<dbReference type="OMA" id="ISKMERP"/>
<evidence type="ECO:0000259" key="5">
    <source>
        <dbReference type="PROSITE" id="PS50011"/>
    </source>
</evidence>
<dbReference type="FunCoup" id="H2Z9C2">
    <property type="interactions" value="7"/>
</dbReference>
<dbReference type="Proteomes" id="UP000007875">
    <property type="component" value="Unassembled WGS sequence"/>
</dbReference>
<reference evidence="7" key="3">
    <citation type="submission" date="2025-09" db="UniProtKB">
        <authorList>
            <consortium name="Ensembl"/>
        </authorList>
    </citation>
    <scope>IDENTIFICATION</scope>
</reference>
<dbReference type="PROSITE" id="PS50011">
    <property type="entry name" value="PROTEIN_KINASE_DOM"/>
    <property type="match status" value="1"/>
</dbReference>
<dbReference type="CDD" id="cd02908">
    <property type="entry name" value="Macro_OAADPr_deacetylase"/>
    <property type="match status" value="1"/>
</dbReference>
<evidence type="ECO:0000313" key="8">
    <source>
        <dbReference type="Proteomes" id="UP000007875"/>
    </source>
</evidence>
<dbReference type="GO" id="GO:0140291">
    <property type="term" value="P:peptidyl-glutamate ADP-deribosylation"/>
    <property type="evidence" value="ECO:0007669"/>
    <property type="project" value="TreeGrafter"/>
</dbReference>
<keyword evidence="8" id="KW-1185">Reference proteome</keyword>
<evidence type="ECO:0000256" key="1">
    <source>
        <dbReference type="ARBA" id="ARBA00022741"/>
    </source>
</evidence>
<dbReference type="InParanoid" id="H2Z9C2"/>
<dbReference type="PANTHER" id="PTHR11106:SF27">
    <property type="entry name" value="MACRO DOMAIN-CONTAINING PROTEIN"/>
    <property type="match status" value="1"/>
</dbReference>
<dbReference type="GO" id="GO:0006974">
    <property type="term" value="P:DNA damage response"/>
    <property type="evidence" value="ECO:0007669"/>
    <property type="project" value="TreeGrafter"/>
</dbReference>
<dbReference type="InterPro" id="IPR008271">
    <property type="entry name" value="Ser/Thr_kinase_AS"/>
</dbReference>
<evidence type="ECO:0000256" key="4">
    <source>
        <dbReference type="SAM" id="Coils"/>
    </source>
</evidence>
<dbReference type="GO" id="GO:0005654">
    <property type="term" value="C:nucleoplasm"/>
    <property type="evidence" value="ECO:0007669"/>
    <property type="project" value="TreeGrafter"/>
</dbReference>
<dbReference type="InterPro" id="IPR000719">
    <property type="entry name" value="Prot_kinase_dom"/>
</dbReference>
<dbReference type="PANTHER" id="PTHR11106">
    <property type="entry name" value="GANGLIOSIDE INDUCED DIFFERENTIATION ASSOCIATED PROTEIN 2-RELATED"/>
    <property type="match status" value="1"/>
</dbReference>
<sequence>MELRIFDSYELPNTLEECELLGQGSFGEVRKALHPSLGDVALKLFQLTGDCKEVQRQKKEFENEAKILQRMNHPNIVQFYGIVSIFSHEGIVMEYMAGKNLQSLIESKKKNDWAWSERHRLLCQLAEAIGYLHTHDKTKAYIHGDIKPENILMSSSMQLKLADFGSANIRDKTECIPSLVVPHSKQHTWPYTAPEFLKDLFMEKSTAMDIYSFGVVMYEILTKQRAYSDAKVGSEVVCLLIISKMERPNAAPLNEIETELKKTPCEDLKNFDKLRKLMQQCWQQDPSKRPNITKILRKLSDDKCEAHDDGNISLGILEDTLPPYPPPKPPMRQASDVNWGFFHSPNLKIVNTKINKKVSLVKGDITKQKVHAIVNCTNTTLHPGGGLHVDDVIHAAAGPELLKECIKLGGCKVGEAKITLAYKLPSKHVIHTVGPIGMNVRALDSCYLNCLNLLRLNKLKSIAFPCISAGFHGYPNSEAAKIALLSVRKWLEQHHTTVDRIIFCIFNNLDLVIYEELFKTYFPK</sequence>
<keyword evidence="4" id="KW-0175">Coiled coil</keyword>